<sequence>MAGKIFYRERRKMQDGEKKPRYRVAAVSGVDLKVYADHLRKSELDHLAEEVGADLIPLRRGPKHQDKD</sequence>
<evidence type="ECO:0000313" key="1">
    <source>
        <dbReference type="EMBL" id="GBC59101.1"/>
    </source>
</evidence>
<dbReference type="RefSeq" id="WP_124326640.1">
    <property type="nucleotide sequence ID" value="NZ_BEXT01000001.1"/>
</dbReference>
<accession>A0A401FQ52</accession>
<dbReference type="AlphaFoldDB" id="A0A401FQ52"/>
<keyword evidence="2" id="KW-1185">Reference proteome</keyword>
<organism evidence="1 2">
    <name type="scientific">Desulfonema ishimotonii</name>
    <dbReference type="NCBI Taxonomy" id="45657"/>
    <lineage>
        <taxon>Bacteria</taxon>
        <taxon>Pseudomonadati</taxon>
        <taxon>Thermodesulfobacteriota</taxon>
        <taxon>Desulfobacteria</taxon>
        <taxon>Desulfobacterales</taxon>
        <taxon>Desulfococcaceae</taxon>
        <taxon>Desulfonema</taxon>
    </lineage>
</organism>
<gene>
    <name evidence="1" type="ORF">DENIS_0031</name>
</gene>
<name>A0A401FQ52_9BACT</name>
<comment type="caution">
    <text evidence="1">The sequence shown here is derived from an EMBL/GenBank/DDBJ whole genome shotgun (WGS) entry which is preliminary data.</text>
</comment>
<proteinExistence type="predicted"/>
<reference evidence="2" key="1">
    <citation type="submission" date="2017-11" db="EMBL/GenBank/DDBJ databases">
        <authorList>
            <person name="Watanabe M."/>
            <person name="Kojima H."/>
        </authorList>
    </citation>
    <scope>NUCLEOTIDE SEQUENCE [LARGE SCALE GENOMIC DNA]</scope>
    <source>
        <strain evidence="2">Tokyo 01</strain>
    </source>
</reference>
<protein>
    <submittedName>
        <fullName evidence="1">Uncharacterized protein</fullName>
    </submittedName>
</protein>
<reference evidence="2" key="2">
    <citation type="submission" date="2019-01" db="EMBL/GenBank/DDBJ databases">
        <title>Genome sequence of Desulfonema ishimotonii strain Tokyo 01.</title>
        <authorList>
            <person name="Fukui M."/>
        </authorList>
    </citation>
    <scope>NUCLEOTIDE SEQUENCE [LARGE SCALE GENOMIC DNA]</scope>
    <source>
        <strain evidence="2">Tokyo 01</strain>
    </source>
</reference>
<dbReference type="OrthoDB" id="5459352at2"/>
<evidence type="ECO:0000313" key="2">
    <source>
        <dbReference type="Proteomes" id="UP000288096"/>
    </source>
</evidence>
<dbReference type="EMBL" id="BEXT01000001">
    <property type="protein sequence ID" value="GBC59101.1"/>
    <property type="molecule type" value="Genomic_DNA"/>
</dbReference>
<dbReference type="Proteomes" id="UP000288096">
    <property type="component" value="Unassembled WGS sequence"/>
</dbReference>